<protein>
    <recommendedName>
        <fullName evidence="5 10">Histidinol dehydrogenase</fullName>
        <shortName evidence="10">HDH</shortName>
        <ecNumber evidence="4 10">1.1.1.23</ecNumber>
    </recommendedName>
</protein>
<feature type="binding site" evidence="12">
    <location>
        <position position="186"/>
    </location>
    <ligand>
        <name>NAD(+)</name>
        <dbReference type="ChEBI" id="CHEBI:57540"/>
    </ligand>
</feature>
<feature type="active site" description="Proton acceptor" evidence="11">
    <location>
        <position position="287"/>
    </location>
</feature>
<feature type="binding site" evidence="13">
    <location>
        <position position="234"/>
    </location>
    <ligand>
        <name>substrate</name>
    </ligand>
</feature>
<feature type="binding site" evidence="13">
    <location>
        <position position="209"/>
    </location>
    <ligand>
        <name>substrate</name>
    </ligand>
</feature>
<evidence type="ECO:0000256" key="1">
    <source>
        <dbReference type="ARBA" id="ARBA00003850"/>
    </source>
</evidence>
<evidence type="ECO:0000256" key="15">
    <source>
        <dbReference type="RuleBase" id="RU004175"/>
    </source>
</evidence>
<feature type="binding site" evidence="14">
    <location>
        <position position="316"/>
    </location>
    <ligand>
        <name>Zn(2+)</name>
        <dbReference type="ChEBI" id="CHEBI:29105"/>
    </ligand>
</feature>
<dbReference type="Gene3D" id="3.40.50.1980">
    <property type="entry name" value="Nitrogenase molybdenum iron protein domain"/>
    <property type="match status" value="2"/>
</dbReference>
<name>A0A520KGC8_9CREN</name>
<dbReference type="GO" id="GO:0051287">
    <property type="term" value="F:NAD binding"/>
    <property type="evidence" value="ECO:0007669"/>
    <property type="project" value="InterPro"/>
</dbReference>
<accession>A0A520KGC8</accession>
<dbReference type="SUPFAM" id="SSF53720">
    <property type="entry name" value="ALDH-like"/>
    <property type="match status" value="1"/>
</dbReference>
<evidence type="ECO:0000256" key="14">
    <source>
        <dbReference type="PIRSR" id="PIRSR000099-4"/>
    </source>
</evidence>
<evidence type="ECO:0000256" key="2">
    <source>
        <dbReference type="ARBA" id="ARBA00004940"/>
    </source>
</evidence>
<feature type="active site" description="Proton acceptor" evidence="11">
    <location>
        <position position="286"/>
    </location>
</feature>
<evidence type="ECO:0000256" key="10">
    <source>
        <dbReference type="PIRNR" id="PIRNR000099"/>
    </source>
</evidence>
<dbReference type="CDD" id="cd06572">
    <property type="entry name" value="Histidinol_dh"/>
    <property type="match status" value="1"/>
</dbReference>
<keyword evidence="10 12" id="KW-0520">NAD</keyword>
<evidence type="ECO:0000313" key="17">
    <source>
        <dbReference type="EMBL" id="TDA38722.1"/>
    </source>
</evidence>
<gene>
    <name evidence="16" type="primary">hisD</name>
    <name evidence="17" type="ORF">DSO09_03840</name>
    <name evidence="16" type="ORF">EF809_02610</name>
</gene>
<dbReference type="Pfam" id="PF00815">
    <property type="entry name" value="Histidinol_dh"/>
    <property type="match status" value="1"/>
</dbReference>
<keyword evidence="6 14" id="KW-0479">Metal-binding</keyword>
<keyword evidence="8 10" id="KW-0560">Oxidoreductase</keyword>
<evidence type="ECO:0000256" key="13">
    <source>
        <dbReference type="PIRSR" id="PIRSR000099-3"/>
    </source>
</evidence>
<comment type="pathway">
    <text evidence="2 10">Amino-acid biosynthesis; L-histidine biosynthesis; L-histidine from 5-phospho-alpha-D-ribose 1-diphosphate: step 9/9.</text>
</comment>
<feature type="binding site" evidence="14">
    <location>
        <position position="375"/>
    </location>
    <ligand>
        <name>Zn(2+)</name>
        <dbReference type="ChEBI" id="CHEBI:29105"/>
    </ligand>
</feature>
<dbReference type="EMBL" id="QNVI01000044">
    <property type="protein sequence ID" value="TDA38722.1"/>
    <property type="molecule type" value="Genomic_DNA"/>
</dbReference>
<reference evidence="17 19" key="1">
    <citation type="journal article" date="2019" name="Nat. Microbiol.">
        <title>Expanding anaerobic alkane metabolism in the domain of Archaea.</title>
        <authorList>
            <person name="Wang Y."/>
            <person name="Wegener G."/>
            <person name="Hou J."/>
            <person name="Wang F."/>
            <person name="Xiao X."/>
        </authorList>
    </citation>
    <scope>NUCLEOTIDE SEQUENCE [LARGE SCALE GENOMIC DNA]</scope>
    <source>
        <strain evidence="17">WYZ-LMO11</strain>
    </source>
</reference>
<feature type="binding site" evidence="13">
    <location>
        <position position="231"/>
    </location>
    <ligand>
        <name>substrate</name>
    </ligand>
</feature>
<organism evidence="16 18">
    <name type="scientific">Thermoproteota archaeon</name>
    <dbReference type="NCBI Taxonomy" id="2056631"/>
    <lineage>
        <taxon>Archaea</taxon>
        <taxon>Thermoproteota</taxon>
    </lineage>
</organism>
<dbReference type="EMBL" id="RXIH01000022">
    <property type="protein sequence ID" value="RZN56548.1"/>
    <property type="molecule type" value="Genomic_DNA"/>
</dbReference>
<dbReference type="PANTHER" id="PTHR21256:SF2">
    <property type="entry name" value="HISTIDINE BIOSYNTHESIS TRIFUNCTIONAL PROTEIN"/>
    <property type="match status" value="1"/>
</dbReference>
<dbReference type="PRINTS" id="PR00083">
    <property type="entry name" value="HOLDHDRGNASE"/>
</dbReference>
<evidence type="ECO:0000256" key="6">
    <source>
        <dbReference type="ARBA" id="ARBA00022723"/>
    </source>
</evidence>
<dbReference type="NCBIfam" id="TIGR00069">
    <property type="entry name" value="hisD"/>
    <property type="match status" value="1"/>
</dbReference>
<dbReference type="FunFam" id="3.40.50.1980:FF:000026">
    <property type="entry name" value="Histidinol dehydrogenase"/>
    <property type="match status" value="1"/>
</dbReference>
<dbReference type="GO" id="GO:0005737">
    <property type="term" value="C:cytoplasm"/>
    <property type="evidence" value="ECO:0007669"/>
    <property type="project" value="TreeGrafter"/>
</dbReference>
<evidence type="ECO:0000256" key="11">
    <source>
        <dbReference type="PIRSR" id="PIRSR000099-1"/>
    </source>
</evidence>
<dbReference type="Proteomes" id="UP000317265">
    <property type="component" value="Unassembled WGS sequence"/>
</dbReference>
<dbReference type="UniPathway" id="UPA00031">
    <property type="reaction ID" value="UER00014"/>
</dbReference>
<feature type="binding site" evidence="12">
    <location>
        <position position="163"/>
    </location>
    <ligand>
        <name>NAD(+)</name>
        <dbReference type="ChEBI" id="CHEBI:57540"/>
    </ligand>
</feature>
<comment type="caution">
    <text evidence="16">The sequence shown here is derived from an EMBL/GenBank/DDBJ whole genome shotgun (WGS) entry which is preliminary data.</text>
</comment>
<keyword evidence="10" id="KW-0028">Amino-acid biosynthesis</keyword>
<reference evidence="16 18" key="2">
    <citation type="journal article" date="2019" name="Nat. Microbiol.">
        <title>Wide diversity of methane and short-chain alkane metabolisms in uncultured archaea.</title>
        <authorList>
            <person name="Borrel G."/>
            <person name="Adam P.S."/>
            <person name="McKay L.J."/>
            <person name="Chen L.X."/>
            <person name="Sierra-Garcia I.N."/>
            <person name="Sieber C.M."/>
            <person name="Letourneur Q."/>
            <person name="Ghozlane A."/>
            <person name="Andersen G.L."/>
            <person name="Li W.J."/>
            <person name="Hallam S.J."/>
            <person name="Muyzer G."/>
            <person name="de Oliveira V.M."/>
            <person name="Inskeep W.P."/>
            <person name="Banfield J.F."/>
            <person name="Gribaldo S."/>
        </authorList>
    </citation>
    <scope>NUCLEOTIDE SEQUENCE [LARGE SCALE GENOMIC DNA]</scope>
    <source>
        <strain evidence="16">Verst-YHS</strain>
    </source>
</reference>
<dbReference type="EC" id="1.1.1.23" evidence="4 10"/>
<feature type="binding site" evidence="13">
    <location>
        <position position="375"/>
    </location>
    <ligand>
        <name>substrate</name>
    </ligand>
</feature>
<evidence type="ECO:0000256" key="8">
    <source>
        <dbReference type="ARBA" id="ARBA00023002"/>
    </source>
</evidence>
<dbReference type="InterPro" id="IPR022695">
    <property type="entry name" value="Histidinol_DH_monofunct"/>
</dbReference>
<dbReference type="GO" id="GO:0046872">
    <property type="term" value="F:metal ion binding"/>
    <property type="evidence" value="ECO:0007669"/>
    <property type="project" value="UniProtKB-KW"/>
</dbReference>
<dbReference type="InterPro" id="IPR012131">
    <property type="entry name" value="Hstdl_DH"/>
</dbReference>
<comment type="catalytic activity">
    <reaction evidence="9 10">
        <text>L-histidinol + 2 NAD(+) + H2O = L-histidine + 2 NADH + 3 H(+)</text>
        <dbReference type="Rhea" id="RHEA:20641"/>
        <dbReference type="ChEBI" id="CHEBI:15377"/>
        <dbReference type="ChEBI" id="CHEBI:15378"/>
        <dbReference type="ChEBI" id="CHEBI:57540"/>
        <dbReference type="ChEBI" id="CHEBI:57595"/>
        <dbReference type="ChEBI" id="CHEBI:57699"/>
        <dbReference type="ChEBI" id="CHEBI:57945"/>
        <dbReference type="EC" id="1.1.1.23"/>
    </reaction>
</comment>
<keyword evidence="10" id="KW-0368">Histidine biosynthesis</keyword>
<dbReference type="InterPro" id="IPR016161">
    <property type="entry name" value="Ald_DH/histidinol_DH"/>
</dbReference>
<feature type="binding site" evidence="13">
    <location>
        <position position="287"/>
    </location>
    <ligand>
        <name>substrate</name>
    </ligand>
</feature>
<dbReference type="PIRSF" id="PIRSF000099">
    <property type="entry name" value="Histidinol_dh"/>
    <property type="match status" value="1"/>
</dbReference>
<feature type="binding site" evidence="14">
    <location>
        <position position="231"/>
    </location>
    <ligand>
        <name>Zn(2+)</name>
        <dbReference type="ChEBI" id="CHEBI:29105"/>
    </ligand>
</feature>
<feature type="binding site" evidence="14">
    <location>
        <position position="234"/>
    </location>
    <ligand>
        <name>Zn(2+)</name>
        <dbReference type="ChEBI" id="CHEBI:29105"/>
    </ligand>
</feature>
<dbReference type="Proteomes" id="UP000316080">
    <property type="component" value="Unassembled WGS sequence"/>
</dbReference>
<comment type="similarity">
    <text evidence="3 10 15">Belongs to the histidinol dehydrogenase family.</text>
</comment>
<evidence type="ECO:0000256" key="12">
    <source>
        <dbReference type="PIRSR" id="PIRSR000099-2"/>
    </source>
</evidence>
<evidence type="ECO:0000313" key="19">
    <source>
        <dbReference type="Proteomes" id="UP000317265"/>
    </source>
</evidence>
<proteinExistence type="inferred from homology"/>
<evidence type="ECO:0000256" key="3">
    <source>
        <dbReference type="ARBA" id="ARBA00010178"/>
    </source>
</evidence>
<evidence type="ECO:0000256" key="4">
    <source>
        <dbReference type="ARBA" id="ARBA00012965"/>
    </source>
</evidence>
<evidence type="ECO:0000256" key="9">
    <source>
        <dbReference type="ARBA" id="ARBA00049489"/>
    </source>
</evidence>
<sequence>MPDEIFEAVNKIIKDVKERGDKAIIEYTEKFDGISISKDEIKVSIEEAKNAYESIPDDLKNSLRNSIERIKRFQEAQLPKSFSMEITKGVTIGVKYTPISSVGIYVPGGRRAYISTVIMASIPAKVAGVKRCVIFTPPRFSREIAAIAYMIGINEVYRIGGVQAIAAMAYGTESIKKVEKIVGPGNIYVTAAKILVSKDVAIDMPAGPSEILIYADYIKNHKWIAMDILAQAEHDPRAKLILITKDKEGAIKVKEYLENYNIENAFIILVEKKEEAINLINEIAPEHLEIISNEEIEIENAGALFIGEYSPVAIGDYTVGTNHILPTMGWAKRSSPLSVRDFIKSIEFVKCTKEGLYSIGKDGIIIAKAEGMEYHAKSIEVRMEEGNSLYK</sequence>
<feature type="binding site" evidence="12">
    <location>
        <position position="105"/>
    </location>
    <ligand>
        <name>NAD(+)</name>
        <dbReference type="ChEBI" id="CHEBI:57540"/>
    </ligand>
</feature>
<dbReference type="GO" id="GO:0000105">
    <property type="term" value="P:L-histidine biosynthetic process"/>
    <property type="evidence" value="ECO:0007669"/>
    <property type="project" value="UniProtKB-UniRule"/>
</dbReference>
<comment type="cofactor">
    <cofactor evidence="14">
        <name>Zn(2+)</name>
        <dbReference type="ChEBI" id="CHEBI:29105"/>
    </cofactor>
    <text evidence="14">Binds 1 zinc ion per subunit.</text>
</comment>
<feature type="binding site" evidence="13">
    <location>
        <position position="316"/>
    </location>
    <ligand>
        <name>substrate</name>
    </ligand>
</feature>
<dbReference type="GO" id="GO:0004399">
    <property type="term" value="F:histidinol dehydrogenase activity"/>
    <property type="evidence" value="ECO:0007669"/>
    <property type="project" value="UniProtKB-UniRule"/>
</dbReference>
<evidence type="ECO:0000256" key="7">
    <source>
        <dbReference type="ARBA" id="ARBA00022833"/>
    </source>
</evidence>
<dbReference type="PANTHER" id="PTHR21256">
    <property type="entry name" value="HISTIDINOL DEHYDROGENASE HDH"/>
    <property type="match status" value="1"/>
</dbReference>
<evidence type="ECO:0000256" key="5">
    <source>
        <dbReference type="ARBA" id="ARBA00016531"/>
    </source>
</evidence>
<feature type="binding site" evidence="13">
    <location>
        <position position="370"/>
    </location>
    <ligand>
        <name>substrate</name>
    </ligand>
</feature>
<evidence type="ECO:0000313" key="18">
    <source>
        <dbReference type="Proteomes" id="UP000316080"/>
    </source>
</evidence>
<keyword evidence="7 14" id="KW-0862">Zinc</keyword>
<dbReference type="AlphaFoldDB" id="A0A520KGC8"/>
<comment type="function">
    <text evidence="1 10">Catalyzes the sequential NAD-dependent oxidations of L-histidinol to L-histidinaldehyde and then to L-histidine.</text>
</comment>
<evidence type="ECO:0000313" key="16">
    <source>
        <dbReference type="EMBL" id="RZN56548.1"/>
    </source>
</evidence>
<dbReference type="Gene3D" id="1.20.5.1300">
    <property type="match status" value="1"/>
</dbReference>